<dbReference type="Proteomes" id="UP001596435">
    <property type="component" value="Unassembled WGS sequence"/>
</dbReference>
<organism evidence="2 3">
    <name type="scientific">Kitasatospora paranensis</name>
    <dbReference type="NCBI Taxonomy" id="258053"/>
    <lineage>
        <taxon>Bacteria</taxon>
        <taxon>Bacillati</taxon>
        <taxon>Actinomycetota</taxon>
        <taxon>Actinomycetes</taxon>
        <taxon>Kitasatosporales</taxon>
        <taxon>Streptomycetaceae</taxon>
        <taxon>Kitasatospora</taxon>
    </lineage>
</organism>
<sequence length="376" mass="38592">MTTPHGAPAGANLSGLRDHNAALVLGLLRAAPQGSSRVELAARTGLTPQAVGKITARLLAEGMIVEAGQAPSTGGKPRTLLRLRAEAACAIGVHHDRDELTVLLVDLAGQARYRCTEPLDAAIAPADAVALIAAHVRRAAAGLPDGARLLGVGLGCRGPLDHAAGVLHWFTPPRADGTYAWDPGWDGYPLRDALAAMLDGLPVTVDKDTNAGALAEAARAERTGDGLAYVHLAGGLGAGLLLNGRLHRGTRTNAGEFGHQTVDLDGPPCACGNRGCLEALCLAELDRGDPAAAARVIGVGVANLVRLLDIDRVVLGGRAVLAEPDVYLDGIAAQLKERIPDPEWQPVPVAISATGRLAVAAGAAELVLGPLFGRRT</sequence>
<reference evidence="3" key="1">
    <citation type="journal article" date="2019" name="Int. J. Syst. Evol. Microbiol.">
        <title>The Global Catalogue of Microorganisms (GCM) 10K type strain sequencing project: providing services to taxonomists for standard genome sequencing and annotation.</title>
        <authorList>
            <consortium name="The Broad Institute Genomics Platform"/>
            <consortium name="The Broad Institute Genome Sequencing Center for Infectious Disease"/>
            <person name="Wu L."/>
            <person name="Ma J."/>
        </authorList>
    </citation>
    <scope>NUCLEOTIDE SEQUENCE [LARGE SCALE GENOMIC DNA]</scope>
    <source>
        <strain evidence="3">CGMCC 1.12859</strain>
    </source>
</reference>
<dbReference type="PANTHER" id="PTHR18964:SF173">
    <property type="entry name" value="GLUCOKINASE"/>
    <property type="match status" value="1"/>
</dbReference>
<evidence type="ECO:0000313" key="3">
    <source>
        <dbReference type="Proteomes" id="UP001596435"/>
    </source>
</evidence>
<dbReference type="InterPro" id="IPR049874">
    <property type="entry name" value="ROK_cs"/>
</dbReference>
<dbReference type="SUPFAM" id="SSF53067">
    <property type="entry name" value="Actin-like ATPase domain"/>
    <property type="match status" value="1"/>
</dbReference>
<dbReference type="SUPFAM" id="SSF46785">
    <property type="entry name" value="Winged helix' DNA-binding domain"/>
    <property type="match status" value="1"/>
</dbReference>
<dbReference type="InterPro" id="IPR036390">
    <property type="entry name" value="WH_DNA-bd_sf"/>
</dbReference>
<evidence type="ECO:0000313" key="2">
    <source>
        <dbReference type="EMBL" id="MFC7179711.1"/>
    </source>
</evidence>
<dbReference type="PANTHER" id="PTHR18964">
    <property type="entry name" value="ROK (REPRESSOR, ORF, KINASE) FAMILY"/>
    <property type="match status" value="1"/>
</dbReference>
<evidence type="ECO:0000256" key="1">
    <source>
        <dbReference type="ARBA" id="ARBA00006479"/>
    </source>
</evidence>
<dbReference type="Gene3D" id="1.10.10.10">
    <property type="entry name" value="Winged helix-like DNA-binding domain superfamily/Winged helix DNA-binding domain"/>
    <property type="match status" value="1"/>
</dbReference>
<dbReference type="Pfam" id="PF00480">
    <property type="entry name" value="ROK"/>
    <property type="match status" value="1"/>
</dbReference>
<dbReference type="Gene3D" id="3.30.420.40">
    <property type="match status" value="3"/>
</dbReference>
<dbReference type="InterPro" id="IPR043129">
    <property type="entry name" value="ATPase_NBD"/>
</dbReference>
<dbReference type="EMBL" id="JBHTAJ010000013">
    <property type="protein sequence ID" value="MFC7179711.1"/>
    <property type="molecule type" value="Genomic_DNA"/>
</dbReference>
<accession>A0ABW2FV16</accession>
<dbReference type="InterPro" id="IPR036388">
    <property type="entry name" value="WH-like_DNA-bd_sf"/>
</dbReference>
<dbReference type="RefSeq" id="WP_345709111.1">
    <property type="nucleotide sequence ID" value="NZ_BAABKV010000001.1"/>
</dbReference>
<keyword evidence="3" id="KW-1185">Reference proteome</keyword>
<gene>
    <name evidence="2" type="ORF">ACFQMG_09060</name>
</gene>
<proteinExistence type="inferred from homology"/>
<dbReference type="InterPro" id="IPR000600">
    <property type="entry name" value="ROK"/>
</dbReference>
<name>A0ABW2FV16_9ACTN</name>
<comment type="caution">
    <text evidence="2">The sequence shown here is derived from an EMBL/GenBank/DDBJ whole genome shotgun (WGS) entry which is preliminary data.</text>
</comment>
<protein>
    <submittedName>
        <fullName evidence="2">ROK family transcriptional regulator</fullName>
    </submittedName>
</protein>
<dbReference type="PROSITE" id="PS01125">
    <property type="entry name" value="ROK"/>
    <property type="match status" value="1"/>
</dbReference>
<comment type="similarity">
    <text evidence="1">Belongs to the ROK (NagC/XylR) family.</text>
</comment>